<evidence type="ECO:0008006" key="4">
    <source>
        <dbReference type="Google" id="ProtNLM"/>
    </source>
</evidence>
<dbReference type="GeneID" id="36833346"/>
<dbReference type="KEGG" id="abri:DFR85_14280"/>
<proteinExistence type="predicted"/>
<keyword evidence="1" id="KW-0812">Transmembrane</keyword>
<dbReference type="AlphaFoldDB" id="A0A2U9II30"/>
<feature type="transmembrane region" description="Helical" evidence="1">
    <location>
        <begin position="7"/>
        <end position="28"/>
    </location>
</feature>
<dbReference type="Pfam" id="PF06053">
    <property type="entry name" value="DUF929"/>
    <property type="match status" value="1"/>
</dbReference>
<name>A0A2U9II30_9CREN</name>
<protein>
    <recommendedName>
        <fullName evidence="4">DUF929 domain-containing protein</fullName>
    </recommendedName>
</protein>
<keyword evidence="3" id="KW-1185">Reference proteome</keyword>
<dbReference type="Proteomes" id="UP000248044">
    <property type="component" value="Chromosome"/>
</dbReference>
<reference evidence="2 3" key="1">
    <citation type="submission" date="2018-05" db="EMBL/GenBank/DDBJ databases">
        <title>Complete Genome Sequences of Extremely Thermoacidophilic, Metal-Mobilizing Type-Strain Members of the Archaeal Family Sulfolobaceae: Acidianus brierleyi DSM-1651T, Acidianus sulfidivorans DSM-18786T, Metallosphaera hakonensis DSM-7519T, and Metallosphaera prunae DSM-10039T.</title>
        <authorList>
            <person name="Counts J.A."/>
            <person name="Kelly R.M."/>
        </authorList>
    </citation>
    <scope>NUCLEOTIDE SEQUENCE [LARGE SCALE GENOMIC DNA]</scope>
    <source>
        <strain evidence="2 3">DSM 1651</strain>
    </source>
</reference>
<evidence type="ECO:0000256" key="1">
    <source>
        <dbReference type="SAM" id="Phobius"/>
    </source>
</evidence>
<organism evidence="2 3">
    <name type="scientific">Acidianus brierleyi</name>
    <dbReference type="NCBI Taxonomy" id="41673"/>
    <lineage>
        <taxon>Archaea</taxon>
        <taxon>Thermoproteota</taxon>
        <taxon>Thermoprotei</taxon>
        <taxon>Sulfolobales</taxon>
        <taxon>Sulfolobaceae</taxon>
        <taxon>Acidianus</taxon>
    </lineage>
</organism>
<sequence length="255" mass="29185">MIKMRKVWIGIVGIILITIVILLVYPSISFHQNLVLGKFFKISNKDYAPKGKIVIWFVTWVGCPVGASDSWILYSFLHKNNVNVNITLHYSDPNDKIGPLPGIVFSNGIPNTCVPYNYSSGNIIFSVCYMMNEYFNETPNGIPVLPNNILNTEIKEIKDVLPQWVYSLVYYYNVKATYNINGKTISPSYYVNPHHIISTIVISGKGGTWIMVGPMYNLTVLKGLTYEYVMHNLYNFSWYRTSYQEFSETVNKAQE</sequence>
<dbReference type="RefSeq" id="WP_110271462.1">
    <property type="nucleotide sequence ID" value="NZ_CP029289.2"/>
</dbReference>
<dbReference type="EMBL" id="CP029289">
    <property type="protein sequence ID" value="AWR95584.1"/>
    <property type="molecule type" value="Genomic_DNA"/>
</dbReference>
<keyword evidence="1" id="KW-1133">Transmembrane helix</keyword>
<evidence type="ECO:0000313" key="2">
    <source>
        <dbReference type="EMBL" id="AWR95584.1"/>
    </source>
</evidence>
<accession>A0A2U9II30</accession>
<dbReference type="InterPro" id="IPR009272">
    <property type="entry name" value="DUF929"/>
</dbReference>
<dbReference type="OrthoDB" id="57485at2157"/>
<feature type="transmembrane region" description="Helical" evidence="1">
    <location>
        <begin position="53"/>
        <end position="74"/>
    </location>
</feature>
<keyword evidence="1" id="KW-0472">Membrane</keyword>
<gene>
    <name evidence="2" type="ORF">DFR85_14280</name>
</gene>
<evidence type="ECO:0000313" key="3">
    <source>
        <dbReference type="Proteomes" id="UP000248044"/>
    </source>
</evidence>